<organism evidence="2 3">
    <name type="scientific">Austropuccinia psidii MF-1</name>
    <dbReference type="NCBI Taxonomy" id="1389203"/>
    <lineage>
        <taxon>Eukaryota</taxon>
        <taxon>Fungi</taxon>
        <taxon>Dikarya</taxon>
        <taxon>Basidiomycota</taxon>
        <taxon>Pucciniomycotina</taxon>
        <taxon>Pucciniomycetes</taxon>
        <taxon>Pucciniales</taxon>
        <taxon>Sphaerophragmiaceae</taxon>
        <taxon>Austropuccinia</taxon>
    </lineage>
</organism>
<dbReference type="EMBL" id="AVOT02002828">
    <property type="protein sequence ID" value="MBW0471665.1"/>
    <property type="molecule type" value="Genomic_DNA"/>
</dbReference>
<evidence type="ECO:0000313" key="3">
    <source>
        <dbReference type="Proteomes" id="UP000765509"/>
    </source>
</evidence>
<dbReference type="AlphaFoldDB" id="A0A9Q3BV15"/>
<protein>
    <recommendedName>
        <fullName evidence="4">DUF4939 domain-containing protein</fullName>
    </recommendedName>
</protein>
<feature type="region of interest" description="Disordered" evidence="1">
    <location>
        <begin position="1"/>
        <end position="25"/>
    </location>
</feature>
<evidence type="ECO:0000313" key="2">
    <source>
        <dbReference type="EMBL" id="MBW0471665.1"/>
    </source>
</evidence>
<accession>A0A9Q3BV15</accession>
<evidence type="ECO:0008006" key="4">
    <source>
        <dbReference type="Google" id="ProtNLM"/>
    </source>
</evidence>
<dbReference type="Proteomes" id="UP000765509">
    <property type="component" value="Unassembled WGS sequence"/>
</dbReference>
<comment type="caution">
    <text evidence="2">The sequence shown here is derived from an EMBL/GenBank/DDBJ whole genome shotgun (WGS) entry which is preliminary data.</text>
</comment>
<proteinExistence type="predicted"/>
<sequence length="153" mass="17223">MSKTSFKGIGEDGEEEDSDGTKVVPAPSAPSLLVIMKEMAQIMANLQAASSSEVSRPPAFKTQSMRAPDIFAGTQPFKFRSFIQSFQLIFHNLQEDFSYYKKKAIYATSFLIGRAETWIEPYFSHATSKIPSFFCKNWGLFESQLFTLFGETD</sequence>
<keyword evidence="3" id="KW-1185">Reference proteome</keyword>
<name>A0A9Q3BV15_9BASI</name>
<evidence type="ECO:0000256" key="1">
    <source>
        <dbReference type="SAM" id="MobiDB-lite"/>
    </source>
</evidence>
<reference evidence="2" key="1">
    <citation type="submission" date="2021-03" db="EMBL/GenBank/DDBJ databases">
        <title>Draft genome sequence of rust myrtle Austropuccinia psidii MF-1, a brazilian biotype.</title>
        <authorList>
            <person name="Quecine M.C."/>
            <person name="Pachon D.M.R."/>
            <person name="Bonatelli M.L."/>
            <person name="Correr F.H."/>
            <person name="Franceschini L.M."/>
            <person name="Leite T.F."/>
            <person name="Margarido G.R.A."/>
            <person name="Almeida C.A."/>
            <person name="Ferrarezi J.A."/>
            <person name="Labate C.A."/>
        </authorList>
    </citation>
    <scope>NUCLEOTIDE SEQUENCE</scope>
    <source>
        <strain evidence="2">MF-1</strain>
    </source>
</reference>
<gene>
    <name evidence="2" type="ORF">O181_011380</name>
</gene>